<feature type="transmembrane region" description="Helical" evidence="1">
    <location>
        <begin position="5"/>
        <end position="24"/>
    </location>
</feature>
<protein>
    <recommendedName>
        <fullName evidence="4">Family 2 glycosyl transferase</fullName>
    </recommendedName>
</protein>
<organism evidence="2 3">
    <name type="scientific">Psychrobacillus faecigallinarum</name>
    <dbReference type="NCBI Taxonomy" id="2762235"/>
    <lineage>
        <taxon>Bacteria</taxon>
        <taxon>Bacillati</taxon>
        <taxon>Bacillota</taxon>
        <taxon>Bacilli</taxon>
        <taxon>Bacillales</taxon>
        <taxon>Bacillaceae</taxon>
        <taxon>Psychrobacillus</taxon>
    </lineage>
</organism>
<dbReference type="RefSeq" id="WP_191696987.1">
    <property type="nucleotide sequence ID" value="NZ_JACSQO010000003.1"/>
</dbReference>
<accession>A0ABR8R8J2</accession>
<evidence type="ECO:0000313" key="2">
    <source>
        <dbReference type="EMBL" id="MBD7944126.1"/>
    </source>
</evidence>
<keyword evidence="1" id="KW-0812">Transmembrane</keyword>
<sequence length="1040" mass="121361">MKRFYLVCVIILFILLLPIILWFIEPANKMSIAIIDKTVPDESYREHLGLTWLLNHLKYSNGNDEYDATSDYYGYIPNKKEGKTRQLPKDYSNYDVIYLADTYGVYEGSNKVYGGLEQEEWNHILERLNDQEKSLLIAEFNTFAYPTEPKVRESIENYLGLNWTGWTGRYFADLDPKSNEEIPKWMIDAVESWNYKGGGFVLVNDKNEVLVLESDKHFGEKGIQVAFTETGESKFDLEQSTDYQYWFDIVLPKEGAKVLANYQWDLTEAGKSLLEEYSIPTEFAAVLEKTHSNSSSYYFAGDFNDVAKVPSFYQLKGLSHIYNLAERFAENAFYWSTYCPMMKVILEDFDTSEETVMETDLRYNARIQGEAFEVLENNKWTPLTVKGVNIGMGKPGYFPGEAAITEEEYYRWFEQIGEMNANMVRVYTLHPPGFYNALKSYNEEHENKIYVLHGVWINEEKLEESLDAFDEENLKDFQTEMKTIVDVIHGNKTVKERAGHASGVYNADVSEYIAGWVLGIEWYPYMVLNTNEKYSSLGEYNGTYFETQGAKPFEYWLAEQMDTIVKYEKERYNWVRPMSFTNWVTTDILDHPAEPAEQEDLVGVDPNVIYTKNEMKLTNQFASYHVYPYYPDFFNYEESYQTFVDHRGEFNSYAAYLKELHEAHRLPVLIAEFGVPGSRGLTHKNPFGWNQGFLSEDEQGKIISRLFEDIMAENLLGGLVFTWQDEWFKRTWNTVDYDNPDRRPYWSNAQTNEQQFGLLSFDRHKVKVDGETEEWEVEPLYKKEDGSINSLYVDHDERYLYLRLDYETKNDGYPIFLLDIVPDQGNTKINGIADLSFNNGIDFILNLKESESRLMVDKYYDFFSYQYGHVLNLLKPKPSTASLDSGEFVVEQYALNKELYLPQQNTTLPFEAYEAGKLKKGNGDPEADDYDSLADYYIADGKIELRIPWLLIRAKDPSQKEFTGDLYKDGIEASKFVDEIYIGALFMDKQDSIQDTLPSIEAGKLQNLKSYKWDNWDLPEYEERLKKSYYIVQDLFDSYK</sequence>
<evidence type="ECO:0000313" key="3">
    <source>
        <dbReference type="Proteomes" id="UP000640786"/>
    </source>
</evidence>
<gene>
    <name evidence="2" type="ORF">H9650_08340</name>
</gene>
<proteinExistence type="predicted"/>
<evidence type="ECO:0008006" key="4">
    <source>
        <dbReference type="Google" id="ProtNLM"/>
    </source>
</evidence>
<reference evidence="2 3" key="1">
    <citation type="submission" date="2020-08" db="EMBL/GenBank/DDBJ databases">
        <title>A Genomic Blueprint of the Chicken Gut Microbiome.</title>
        <authorList>
            <person name="Gilroy R."/>
            <person name="Ravi A."/>
            <person name="Getino M."/>
            <person name="Pursley I."/>
            <person name="Horton D.L."/>
            <person name="Alikhan N.-F."/>
            <person name="Baker D."/>
            <person name="Gharbi K."/>
            <person name="Hall N."/>
            <person name="Watson M."/>
            <person name="Adriaenssens E.M."/>
            <person name="Foster-Nyarko E."/>
            <person name="Jarju S."/>
            <person name="Secka A."/>
            <person name="Antonio M."/>
            <person name="Oren A."/>
            <person name="Chaudhuri R."/>
            <person name="La Ragione R.M."/>
            <person name="Hildebrand F."/>
            <person name="Pallen M.J."/>
        </authorList>
    </citation>
    <scope>NUCLEOTIDE SEQUENCE [LARGE SCALE GENOMIC DNA]</scope>
    <source>
        <strain evidence="2 3">Sa2BUA9</strain>
    </source>
</reference>
<dbReference type="SUPFAM" id="SSF51445">
    <property type="entry name" value="(Trans)glycosidases"/>
    <property type="match status" value="1"/>
</dbReference>
<keyword evidence="3" id="KW-1185">Reference proteome</keyword>
<name>A0ABR8R8J2_9BACI</name>
<dbReference type="InterPro" id="IPR017853">
    <property type="entry name" value="GH"/>
</dbReference>
<dbReference type="Proteomes" id="UP000640786">
    <property type="component" value="Unassembled WGS sequence"/>
</dbReference>
<dbReference type="Gene3D" id="3.20.20.80">
    <property type="entry name" value="Glycosidases"/>
    <property type="match status" value="1"/>
</dbReference>
<comment type="caution">
    <text evidence="2">The sequence shown here is derived from an EMBL/GenBank/DDBJ whole genome shotgun (WGS) entry which is preliminary data.</text>
</comment>
<keyword evidence="1" id="KW-1133">Transmembrane helix</keyword>
<keyword evidence="1" id="KW-0472">Membrane</keyword>
<dbReference type="EMBL" id="JACSQO010000003">
    <property type="protein sequence ID" value="MBD7944126.1"/>
    <property type="molecule type" value="Genomic_DNA"/>
</dbReference>
<evidence type="ECO:0000256" key="1">
    <source>
        <dbReference type="SAM" id="Phobius"/>
    </source>
</evidence>